<keyword evidence="6" id="KW-0653">Protein transport</keyword>
<dbReference type="Pfam" id="PF01618">
    <property type="entry name" value="MotA_ExbB"/>
    <property type="match status" value="1"/>
</dbReference>
<keyword evidence="10" id="KW-1185">Reference proteome</keyword>
<dbReference type="GO" id="GO:0015031">
    <property type="term" value="P:protein transport"/>
    <property type="evidence" value="ECO:0007669"/>
    <property type="project" value="UniProtKB-KW"/>
</dbReference>
<dbReference type="EMBL" id="JACIDR010000001">
    <property type="protein sequence ID" value="MBB3971818.1"/>
    <property type="molecule type" value="Genomic_DNA"/>
</dbReference>
<evidence type="ECO:0000256" key="6">
    <source>
        <dbReference type="RuleBase" id="RU004057"/>
    </source>
</evidence>
<evidence type="ECO:0000313" key="9">
    <source>
        <dbReference type="EMBL" id="MBB3971818.1"/>
    </source>
</evidence>
<evidence type="ECO:0000259" key="8">
    <source>
        <dbReference type="Pfam" id="PF01618"/>
    </source>
</evidence>
<dbReference type="GO" id="GO:0005886">
    <property type="term" value="C:plasma membrane"/>
    <property type="evidence" value="ECO:0007669"/>
    <property type="project" value="UniProtKB-SubCell"/>
</dbReference>
<comment type="subcellular location">
    <subcellularLocation>
        <location evidence="1">Cell membrane</location>
        <topology evidence="1">Multi-pass membrane protein</topology>
    </subcellularLocation>
    <subcellularLocation>
        <location evidence="6">Membrane</location>
        <topology evidence="6">Multi-pass membrane protein</topology>
    </subcellularLocation>
</comment>
<keyword evidence="3 7" id="KW-0812">Transmembrane</keyword>
<comment type="similarity">
    <text evidence="6">Belongs to the exbB/tolQ family.</text>
</comment>
<reference evidence="9 10" key="1">
    <citation type="submission" date="2020-08" db="EMBL/GenBank/DDBJ databases">
        <title>Genomic Encyclopedia of Type Strains, Phase IV (KMG-IV): sequencing the most valuable type-strain genomes for metagenomic binning, comparative biology and taxonomic classification.</title>
        <authorList>
            <person name="Goeker M."/>
        </authorList>
    </citation>
    <scope>NUCLEOTIDE SEQUENCE [LARGE SCALE GENOMIC DNA]</scope>
    <source>
        <strain evidence="9 10">DSM 25481</strain>
    </source>
</reference>
<organism evidence="9 10">
    <name type="scientific">Hansschlegelia beijingensis</name>
    <dbReference type="NCBI Taxonomy" id="1133344"/>
    <lineage>
        <taxon>Bacteria</taxon>
        <taxon>Pseudomonadati</taxon>
        <taxon>Pseudomonadota</taxon>
        <taxon>Alphaproteobacteria</taxon>
        <taxon>Hyphomicrobiales</taxon>
        <taxon>Methylopilaceae</taxon>
        <taxon>Hansschlegelia</taxon>
    </lineage>
</organism>
<dbReference type="AlphaFoldDB" id="A0A7W6D249"/>
<comment type="caution">
    <text evidence="9">The sequence shown here is derived from an EMBL/GenBank/DDBJ whole genome shotgun (WGS) entry which is preliminary data.</text>
</comment>
<keyword evidence="6" id="KW-0813">Transport</keyword>
<evidence type="ECO:0000256" key="4">
    <source>
        <dbReference type="ARBA" id="ARBA00022989"/>
    </source>
</evidence>
<proteinExistence type="inferred from homology"/>
<evidence type="ECO:0000256" key="5">
    <source>
        <dbReference type="ARBA" id="ARBA00023136"/>
    </source>
</evidence>
<dbReference type="RefSeq" id="WP_183393664.1">
    <property type="nucleotide sequence ID" value="NZ_JACIDR010000001.1"/>
</dbReference>
<dbReference type="Proteomes" id="UP000528964">
    <property type="component" value="Unassembled WGS sequence"/>
</dbReference>
<evidence type="ECO:0000256" key="7">
    <source>
        <dbReference type="SAM" id="Phobius"/>
    </source>
</evidence>
<keyword evidence="2" id="KW-1003">Cell membrane</keyword>
<feature type="transmembrane region" description="Helical" evidence="7">
    <location>
        <begin position="26"/>
        <end position="47"/>
    </location>
</feature>
<protein>
    <submittedName>
        <fullName evidence="9">Biopolymer transport protein ExbB/TolQ</fullName>
    </submittedName>
</protein>
<feature type="transmembrane region" description="Helical" evidence="7">
    <location>
        <begin position="176"/>
        <end position="197"/>
    </location>
</feature>
<evidence type="ECO:0000313" key="10">
    <source>
        <dbReference type="Proteomes" id="UP000528964"/>
    </source>
</evidence>
<name>A0A7W6D249_9HYPH</name>
<dbReference type="InterPro" id="IPR002898">
    <property type="entry name" value="MotA_ExbB_proton_chnl"/>
</dbReference>
<evidence type="ECO:0000256" key="3">
    <source>
        <dbReference type="ARBA" id="ARBA00022692"/>
    </source>
</evidence>
<keyword evidence="5 7" id="KW-0472">Membrane</keyword>
<feature type="transmembrane region" description="Helical" evidence="7">
    <location>
        <begin position="217"/>
        <end position="239"/>
    </location>
</feature>
<feature type="domain" description="MotA/TolQ/ExbB proton channel" evidence="8">
    <location>
        <begin position="146"/>
        <end position="244"/>
    </location>
</feature>
<accession>A0A7W6D249</accession>
<evidence type="ECO:0000256" key="1">
    <source>
        <dbReference type="ARBA" id="ARBA00004651"/>
    </source>
</evidence>
<feature type="transmembrane region" description="Helical" evidence="7">
    <location>
        <begin position="67"/>
        <end position="84"/>
    </location>
</feature>
<evidence type="ECO:0000256" key="2">
    <source>
        <dbReference type="ARBA" id="ARBA00022475"/>
    </source>
</evidence>
<gene>
    <name evidence="9" type="ORF">GGR24_000451</name>
</gene>
<keyword evidence="4 7" id="KW-1133">Transmembrane helix</keyword>
<sequence>MTIAAAEPATPDGLSGSRPRLEDRRATLAAATGLFGVALCAAFHAVLPDAAAKIMIDRGGLLYPFSVQNVMWIVFCIAAGELALRMRAASRELRQLTLGYLPEDPSVVLQADDLELIYRRVRESGAAERSFLPRLISRCILQFQISSSVEQCTMLMNSTLDLISHEIELRYAPLRYITWLIPSLGFIGTVTGIGHALSYAGEPGRLQEPTLLTEVTARLAVSFDGTLVALLMAAVLLFWQGVAEAREEHALNLSGQRCLDHLINRLYVPNPEPAA</sequence>